<protein>
    <submittedName>
        <fullName evidence="1">Uncharacterized protein</fullName>
    </submittedName>
</protein>
<gene>
    <name evidence="1" type="ORF">SCFA_4030004</name>
</gene>
<proteinExistence type="predicted"/>
<sequence length="606" mass="68693">MRKKYGDREKVVKSYLKLTEPNAKEPSQEIVNRFSGRIDIAQPEMVIFKFFKAIMNEKLIGREGVSIATEEYEKVFGVGTWQKLQSTSTLMPARDMAYTVDYFWKLPADRFGYSGGCVSELADEKRGSLLISILNGIAERVYAQIENPPSRSNVNKKMAAAFINDLIRPSKVEDFKLMVEKQLEAYSQSKPYAGRSMRRAEYFCPVCNTPFDEGVKASADYLSNPQTHTNRGVSHGKFDYVMICRTCYFERILRQLLLQEKPSEMILLLPRMNIGYQAGQLLVDKVKKFYDEACSFMFGSVDPDQQVSLSLTHLIARNVLGRELYQLSGEEIAELLTYRHSDETSKKLRKSLEKKIRNFYGDSLEQANIEWCTDFTIWDEAISAVINNLVDDPVVKEVRDEVYRLGPQLKAVCQTPNLILIPLTQPIVLGKDGAANAALRRLFVSLFIGLALDVTVAIINNNDGFDFEGGEGVAWVPPVASIRKMVNGNWVSLADAQRWFRAIGAASILTTYTGYSERSNLFSILSEPTPGHILRRIEEKNNGQVSYYLFEYLDIIGEVLHGDALFLLTLNDSRTRILKERLKKSKMPLTVILTVILRKPVKPNTV</sequence>
<dbReference type="EMBL" id="CAADRN010000339">
    <property type="protein sequence ID" value="VFU18285.1"/>
    <property type="molecule type" value="Genomic_DNA"/>
</dbReference>
<dbReference type="AlphaFoldDB" id="A0A485M4I4"/>
<evidence type="ECO:0000313" key="1">
    <source>
        <dbReference type="EMBL" id="VFU18285.1"/>
    </source>
</evidence>
<name>A0A485M4I4_9ZZZZ</name>
<organism evidence="1">
    <name type="scientific">anaerobic digester metagenome</name>
    <dbReference type="NCBI Taxonomy" id="1263854"/>
    <lineage>
        <taxon>unclassified sequences</taxon>
        <taxon>metagenomes</taxon>
        <taxon>ecological metagenomes</taxon>
    </lineage>
</organism>
<reference evidence="1" key="1">
    <citation type="submission" date="2019-03" db="EMBL/GenBank/DDBJ databases">
        <authorList>
            <person name="Hao L."/>
        </authorList>
    </citation>
    <scope>NUCLEOTIDE SEQUENCE</scope>
</reference>
<accession>A0A485M4I4</accession>